<keyword evidence="2" id="KW-1185">Reference proteome</keyword>
<comment type="caution">
    <text evidence="1">The sequence shown here is derived from an EMBL/GenBank/DDBJ whole genome shotgun (WGS) entry which is preliminary data.</text>
</comment>
<gene>
    <name evidence="1" type="ORF">NBRC111893_2332</name>
</gene>
<sequence>MKGNYLFLNSNPIANMVLSYGITGADFLNGIDDIPDNIMLLDDDVTSANGFNSHSKFNLINGSGEIRRYLLGDPHQIKKFIDYDSEDSLNSLNPFEIAELLYLGHMHTPMGRPYSSKLINRYIYLSQGDGVMRTYYRKYSEFNHILEIAIKRKLRELHNSRRVFLRPLAIKDLDKSILIDLISKGGDGLFIEFEGLVEKHKTYPIQLRMLNNPDGASVVFKTSQVKENTRIVGTLTYDLKSSEWNLNWIDDEDLL</sequence>
<dbReference type="OrthoDB" id="8704087at2"/>
<dbReference type="AlphaFoldDB" id="A0A401FPE9"/>
<protein>
    <submittedName>
        <fullName evidence="1">Uncharacterized protein</fullName>
    </submittedName>
</protein>
<dbReference type="EMBL" id="BEXA01000007">
    <property type="protein sequence ID" value="GAY74186.1"/>
    <property type="molecule type" value="Genomic_DNA"/>
</dbReference>
<name>A0A401FPE9_9LACO</name>
<dbReference type="Proteomes" id="UP000286974">
    <property type="component" value="Unassembled WGS sequence"/>
</dbReference>
<evidence type="ECO:0000313" key="1">
    <source>
        <dbReference type="EMBL" id="GAY74186.1"/>
    </source>
</evidence>
<proteinExistence type="predicted"/>
<accession>A0A401FPE9</accession>
<dbReference type="RefSeq" id="WP_125008891.1">
    <property type="nucleotide sequence ID" value="NZ_BEXA01000007.1"/>
</dbReference>
<dbReference type="STRING" id="1138822.PL11_007220"/>
<reference evidence="1 2" key="1">
    <citation type="submission" date="2017-11" db="EMBL/GenBank/DDBJ databases">
        <title>Draft Genome Sequence of Lactobacillus curieae NBRC 111893 isolated from Koso, a Japanese sugar-Vegetable Fermented Beverage.</title>
        <authorList>
            <person name="Chiou T.Y."/>
            <person name="Oshima K."/>
            <person name="Suda W."/>
            <person name="Hattori M."/>
            <person name="Takahashi T."/>
        </authorList>
    </citation>
    <scope>NUCLEOTIDE SEQUENCE [LARGE SCALE GENOMIC DNA]</scope>
    <source>
        <strain evidence="1 2">NBRC111893</strain>
    </source>
</reference>
<organism evidence="1 2">
    <name type="scientific">Lentilactobacillus kosonis</name>
    <dbReference type="NCBI Taxonomy" id="2810561"/>
    <lineage>
        <taxon>Bacteria</taxon>
        <taxon>Bacillati</taxon>
        <taxon>Bacillota</taxon>
        <taxon>Bacilli</taxon>
        <taxon>Lactobacillales</taxon>
        <taxon>Lactobacillaceae</taxon>
        <taxon>Lentilactobacillus</taxon>
    </lineage>
</organism>
<evidence type="ECO:0000313" key="2">
    <source>
        <dbReference type="Proteomes" id="UP000286974"/>
    </source>
</evidence>